<reference evidence="1 2" key="1">
    <citation type="submission" date="2020-03" db="EMBL/GenBank/DDBJ databases">
        <title>Draft genome sequence of environmentally isolated cultures.</title>
        <authorList>
            <person name="Wilson H.S."/>
            <person name="De Leon M.E."/>
        </authorList>
    </citation>
    <scope>NUCLEOTIDE SEQUENCE [LARGE SCALE GENOMIC DNA]</scope>
    <source>
        <strain evidence="1 2">HSC-31F16</strain>
    </source>
</reference>
<organism evidence="1 2">
    <name type="scientific">Chromobacterium fluminis</name>
    <dbReference type="NCBI Taxonomy" id="3044269"/>
    <lineage>
        <taxon>Bacteria</taxon>
        <taxon>Pseudomonadati</taxon>
        <taxon>Pseudomonadota</taxon>
        <taxon>Betaproteobacteria</taxon>
        <taxon>Neisseriales</taxon>
        <taxon>Chromobacteriaceae</taxon>
        <taxon>Chromobacterium</taxon>
    </lineage>
</organism>
<sequence>MDEVLITPPPPLFDDLALMRQQCKIDDDLTEEDALLRVYLGAATALAELEIGRPILPQVWERTVYGADGVVKLRPDVIGVESVVALGRRGEEMPIAEDWWLERGRRVICARPAGAAAVRVRYRCGAWRTPEQVPQGVQNWLLLRVATAYANREAVLTQGREQLAALPRGFVDGLLDPYRSGERL</sequence>
<evidence type="ECO:0000313" key="1">
    <source>
        <dbReference type="EMBL" id="NHR08014.1"/>
    </source>
</evidence>
<evidence type="ECO:0000313" key="2">
    <source>
        <dbReference type="Proteomes" id="UP001515641"/>
    </source>
</evidence>
<gene>
    <name evidence="1" type="ORF">HA052_22755</name>
</gene>
<dbReference type="CDD" id="cd08054">
    <property type="entry name" value="gp6"/>
    <property type="match status" value="1"/>
</dbReference>
<name>A0ABX0L8R7_9NEIS</name>
<protein>
    <submittedName>
        <fullName evidence="1">Phage gp6-like head-tail connector protein</fullName>
    </submittedName>
</protein>
<dbReference type="Proteomes" id="UP001515641">
    <property type="component" value="Unassembled WGS sequence"/>
</dbReference>
<proteinExistence type="predicted"/>
<keyword evidence="2" id="KW-1185">Reference proteome</keyword>
<dbReference type="RefSeq" id="WP_166453719.1">
    <property type="nucleotide sequence ID" value="NZ_JAAOMA010000047.1"/>
</dbReference>
<comment type="caution">
    <text evidence="1">The sequence shown here is derived from an EMBL/GenBank/DDBJ whole genome shotgun (WGS) entry which is preliminary data.</text>
</comment>
<accession>A0ABX0L8R7</accession>
<dbReference type="Gene3D" id="1.10.3230.30">
    <property type="entry name" value="Phage gp6-like head-tail connector protein"/>
    <property type="match status" value="1"/>
</dbReference>
<dbReference type="EMBL" id="JAAOMA010000047">
    <property type="protein sequence ID" value="NHR08014.1"/>
    <property type="molecule type" value="Genomic_DNA"/>
</dbReference>